<evidence type="ECO:0000313" key="3">
    <source>
        <dbReference type="Proteomes" id="UP000095192"/>
    </source>
</evidence>
<organism evidence="2 3">
    <name type="scientific">Cyclospora cayetanensis</name>
    <dbReference type="NCBI Taxonomy" id="88456"/>
    <lineage>
        <taxon>Eukaryota</taxon>
        <taxon>Sar</taxon>
        <taxon>Alveolata</taxon>
        <taxon>Apicomplexa</taxon>
        <taxon>Conoidasida</taxon>
        <taxon>Coccidia</taxon>
        <taxon>Eucoccidiorida</taxon>
        <taxon>Eimeriorina</taxon>
        <taxon>Eimeriidae</taxon>
        <taxon>Cyclospora</taxon>
    </lineage>
</organism>
<evidence type="ECO:0000256" key="1">
    <source>
        <dbReference type="SAM" id="MobiDB-lite"/>
    </source>
</evidence>
<sequence length="315" mass="34163">MSNPQVSLCYELLLLPPPLLLVVLALRCACCSKGVSTTAASAALLLLQWVYLHLVPFKIKFAALLAEFGLLKQVRVPQQLREVLRQQLQLIQQLQLHPVLQQQDAAIARLRRERMQQQQQQQGPASGETSSAEKPPALRGSTSNSSSRSNSSSNSNNKANSSWLGGVFVGLKNAVLPVLAGEERQVGVENTFYYNYEKQRWEEKGREISDSTNEQQQQQQQQQAPPPLPAAPPVAGVAQPTRDPGVDRRRMYVNPFGGPKGAPKLGISSAGVPPLGCPPDTTFDGSAVKPSLMPNGCGASHLSRSRIRSGYGLAI</sequence>
<feature type="compositionally biased region" description="Low complexity" evidence="1">
    <location>
        <begin position="141"/>
        <end position="162"/>
    </location>
</feature>
<feature type="region of interest" description="Disordered" evidence="1">
    <location>
        <begin position="111"/>
        <end position="162"/>
    </location>
</feature>
<name>A0A1D3D7J1_9EIME</name>
<dbReference type="EMBL" id="JROU02000390">
    <property type="protein sequence ID" value="OEH79423.1"/>
    <property type="molecule type" value="Genomic_DNA"/>
</dbReference>
<reference evidence="2 3" key="1">
    <citation type="journal article" date="2016" name="BMC Genomics">
        <title>Comparative genomics reveals Cyclospora cayetanensis possesses coccidia-like metabolism and invasion components but unique surface antigens.</title>
        <authorList>
            <person name="Liu S."/>
            <person name="Wang L."/>
            <person name="Zheng H."/>
            <person name="Xu Z."/>
            <person name="Roellig D.M."/>
            <person name="Li N."/>
            <person name="Frace M.A."/>
            <person name="Tang K."/>
            <person name="Arrowood M.J."/>
            <person name="Moss D.M."/>
            <person name="Zhang L."/>
            <person name="Feng Y."/>
            <person name="Xiao L."/>
        </authorList>
    </citation>
    <scope>NUCLEOTIDE SEQUENCE [LARGE SCALE GENOMIC DNA]</scope>
    <source>
        <strain evidence="2 3">CHN_HEN01</strain>
    </source>
</reference>
<feature type="region of interest" description="Disordered" evidence="1">
    <location>
        <begin position="205"/>
        <end position="253"/>
    </location>
</feature>
<accession>A0A1D3D7J1</accession>
<feature type="compositionally biased region" description="Polar residues" evidence="1">
    <location>
        <begin position="123"/>
        <end position="132"/>
    </location>
</feature>
<dbReference type="VEuPathDB" id="ToxoDB:cyc_05417"/>
<proteinExistence type="predicted"/>
<keyword evidence="3" id="KW-1185">Reference proteome</keyword>
<protein>
    <submittedName>
        <fullName evidence="2">Sybindin-like family domain-containing protein</fullName>
    </submittedName>
</protein>
<dbReference type="Proteomes" id="UP000095192">
    <property type="component" value="Unassembled WGS sequence"/>
</dbReference>
<dbReference type="InParanoid" id="A0A1D3D7J1"/>
<gene>
    <name evidence="2" type="ORF">cyc_05417</name>
</gene>
<comment type="caution">
    <text evidence="2">The sequence shown here is derived from an EMBL/GenBank/DDBJ whole genome shotgun (WGS) entry which is preliminary data.</text>
</comment>
<dbReference type="AlphaFoldDB" id="A0A1D3D7J1"/>
<evidence type="ECO:0000313" key="2">
    <source>
        <dbReference type="EMBL" id="OEH79423.1"/>
    </source>
</evidence>